<dbReference type="Proteomes" id="UP000034406">
    <property type="component" value="Unassembled WGS sequence"/>
</dbReference>
<dbReference type="PANTHER" id="PTHR35531">
    <property type="entry name" value="INNER MEMBRANE PROTEIN YBCI-RELATED"/>
    <property type="match status" value="1"/>
</dbReference>
<dbReference type="STRING" id="1618490.US90_C0006G0031"/>
<evidence type="ECO:0000313" key="3">
    <source>
        <dbReference type="Proteomes" id="UP000034406"/>
    </source>
</evidence>
<name>A0A0G0JSF6_9BACT</name>
<dbReference type="AlphaFoldDB" id="A0A0G0JSF6"/>
<comment type="caution">
    <text evidence="2">The sequence shown here is derived from an EMBL/GenBank/DDBJ whole genome shotgun (WGS) entry which is preliminary data.</text>
</comment>
<reference evidence="2 3" key="1">
    <citation type="journal article" date="2015" name="Nature">
        <title>rRNA introns, odd ribosomes, and small enigmatic genomes across a large radiation of phyla.</title>
        <authorList>
            <person name="Brown C.T."/>
            <person name="Hug L.A."/>
            <person name="Thomas B.C."/>
            <person name="Sharon I."/>
            <person name="Castelle C.J."/>
            <person name="Singh A."/>
            <person name="Wilkins M.J."/>
            <person name="Williams K.H."/>
            <person name="Banfield J.F."/>
        </authorList>
    </citation>
    <scope>NUCLEOTIDE SEQUENCE [LARGE SCALE GENOMIC DNA]</scope>
</reference>
<keyword evidence="1" id="KW-1133">Transmembrane helix</keyword>
<keyword evidence="1 2" id="KW-0812">Transmembrane</keyword>
<feature type="transmembrane region" description="Helical" evidence="1">
    <location>
        <begin position="78"/>
        <end position="97"/>
    </location>
</feature>
<dbReference type="PANTHER" id="PTHR35531:SF1">
    <property type="entry name" value="INNER MEMBRANE PROTEIN YBCI-RELATED"/>
    <property type="match status" value="1"/>
</dbReference>
<organism evidence="2 3">
    <name type="scientific">Candidatus Shapirobacteria bacterium GW2011_GWE2_38_30</name>
    <dbReference type="NCBI Taxonomy" id="1618490"/>
    <lineage>
        <taxon>Bacteria</taxon>
        <taxon>Candidatus Shapironibacteriota</taxon>
    </lineage>
</organism>
<dbReference type="InterPro" id="IPR007404">
    <property type="entry name" value="YdjM-like"/>
</dbReference>
<dbReference type="Pfam" id="PF04307">
    <property type="entry name" value="YdjM"/>
    <property type="match status" value="1"/>
</dbReference>
<evidence type="ECO:0000256" key="1">
    <source>
        <dbReference type="SAM" id="Phobius"/>
    </source>
</evidence>
<evidence type="ECO:0000313" key="2">
    <source>
        <dbReference type="EMBL" id="KKQ70478.1"/>
    </source>
</evidence>
<accession>A0A0G0JSF6</accession>
<feature type="transmembrane region" description="Helical" evidence="1">
    <location>
        <begin position="161"/>
        <end position="182"/>
    </location>
</feature>
<keyword evidence="1" id="KW-0472">Membrane</keyword>
<dbReference type="EMBL" id="LBUT01000006">
    <property type="protein sequence ID" value="KKQ70478.1"/>
    <property type="molecule type" value="Genomic_DNA"/>
</dbReference>
<gene>
    <name evidence="2" type="ORF">US90_C0006G0031</name>
</gene>
<protein>
    <submittedName>
        <fullName evidence="2">Membrane protein containing DUF457, transmembrane</fullName>
    </submittedName>
</protein>
<sequence length="187" mass="21071">MTFKTHQTIAFAALVTVAVIYCPSDLKPATIGVSLVSNAVGALLPDIDQASNRLWDWLPGGNIWGKILKNMFGSHRSITHSILGLILIYMMVGWVFSRLFNPEYIDLIMATRALMIGYISHILADGLTEDGIPLLWPIKLRFGFPPIRSWRIKTGRWFEKWIILPIAVLYTIGLLAFNWKILMGMIG</sequence>
<proteinExistence type="predicted"/>